<reference evidence="8" key="1">
    <citation type="journal article" date="2013" name="Genome Announc.">
        <title>Draft genome sequence of the grapevine dieback fungus Eutypa lata UCR-EL1.</title>
        <authorList>
            <person name="Blanco-Ulate B."/>
            <person name="Rolshausen P.E."/>
            <person name="Cantu D."/>
        </authorList>
    </citation>
    <scope>NUCLEOTIDE SEQUENCE [LARGE SCALE GENOMIC DNA]</scope>
    <source>
        <strain evidence="8">UCR-EL1</strain>
    </source>
</reference>
<evidence type="ECO:0000256" key="3">
    <source>
        <dbReference type="ARBA" id="ARBA00022946"/>
    </source>
</evidence>
<evidence type="ECO:0000313" key="7">
    <source>
        <dbReference type="EMBL" id="EMR66982.1"/>
    </source>
</evidence>
<comment type="subcellular location">
    <subcellularLocation>
        <location evidence="1">Mitochondrion</location>
    </subcellularLocation>
</comment>
<dbReference type="Gene3D" id="3.30.2180.10">
    <property type="entry name" value="ATP12-like"/>
    <property type="match status" value="1"/>
</dbReference>
<proteinExistence type="inferred from homology"/>
<dbReference type="OMA" id="WQTNQWG"/>
<name>M7SRW8_EUTLA</name>
<dbReference type="HOGENOM" id="CLU_047893_1_1_1"/>
<dbReference type="InterPro" id="IPR042272">
    <property type="entry name" value="ATP12_ATP_synth-F1-assembly_N"/>
</dbReference>
<evidence type="ECO:0000256" key="6">
    <source>
        <dbReference type="SAM" id="MobiDB-lite"/>
    </source>
</evidence>
<dbReference type="PANTHER" id="PTHR21013:SF10">
    <property type="entry name" value="ATP SYNTHASE MITOCHONDRIAL F1 COMPLEX ASSEMBLY FACTOR 2"/>
    <property type="match status" value="1"/>
</dbReference>
<gene>
    <name evidence="7" type="ORF">UCREL1_6029</name>
</gene>
<dbReference type="SUPFAM" id="SSF160909">
    <property type="entry name" value="ATP12-like"/>
    <property type="match status" value="1"/>
</dbReference>
<keyword evidence="8" id="KW-1185">Reference proteome</keyword>
<comment type="similarity">
    <text evidence="2">Belongs to the ATP12 family.</text>
</comment>
<dbReference type="GO" id="GO:0005739">
    <property type="term" value="C:mitochondrion"/>
    <property type="evidence" value="ECO:0007669"/>
    <property type="project" value="UniProtKB-SubCell"/>
</dbReference>
<keyword evidence="5" id="KW-0143">Chaperone</keyword>
<organism evidence="7 8">
    <name type="scientific">Eutypa lata (strain UCR-EL1)</name>
    <name type="common">Grapevine dieback disease fungus</name>
    <name type="synonym">Eutypa armeniacae</name>
    <dbReference type="NCBI Taxonomy" id="1287681"/>
    <lineage>
        <taxon>Eukaryota</taxon>
        <taxon>Fungi</taxon>
        <taxon>Dikarya</taxon>
        <taxon>Ascomycota</taxon>
        <taxon>Pezizomycotina</taxon>
        <taxon>Sordariomycetes</taxon>
        <taxon>Xylariomycetidae</taxon>
        <taxon>Xylariales</taxon>
        <taxon>Diatrypaceae</taxon>
        <taxon>Eutypa</taxon>
    </lineage>
</organism>
<dbReference type="AlphaFoldDB" id="M7SRW8"/>
<dbReference type="PANTHER" id="PTHR21013">
    <property type="entry name" value="ATP SYNTHASE MITOCHONDRIAL F1 COMPLEX ASSEMBLY FACTOR 2/ATP12 PROTEIN, MITOCHONDRIAL PRECURSOR"/>
    <property type="match status" value="1"/>
</dbReference>
<evidence type="ECO:0000256" key="1">
    <source>
        <dbReference type="ARBA" id="ARBA00004173"/>
    </source>
</evidence>
<feature type="region of interest" description="Disordered" evidence="6">
    <location>
        <begin position="1"/>
        <end position="139"/>
    </location>
</feature>
<dbReference type="EMBL" id="KB706545">
    <property type="protein sequence ID" value="EMR66982.1"/>
    <property type="molecule type" value="Genomic_DNA"/>
</dbReference>
<evidence type="ECO:0000256" key="5">
    <source>
        <dbReference type="ARBA" id="ARBA00023186"/>
    </source>
</evidence>
<dbReference type="GO" id="GO:0033615">
    <property type="term" value="P:mitochondrial proton-transporting ATP synthase complex assembly"/>
    <property type="evidence" value="ECO:0007669"/>
    <property type="project" value="TreeGrafter"/>
</dbReference>
<feature type="compositionally biased region" description="Low complexity" evidence="6">
    <location>
        <begin position="107"/>
        <end position="123"/>
    </location>
</feature>
<accession>M7SRW8</accession>
<dbReference type="InterPro" id="IPR011419">
    <property type="entry name" value="ATP12_ATP_synth-F1-assembly"/>
</dbReference>
<dbReference type="Gene3D" id="1.10.3580.10">
    <property type="entry name" value="ATP12 ATPase"/>
    <property type="match status" value="1"/>
</dbReference>
<evidence type="ECO:0000256" key="2">
    <source>
        <dbReference type="ARBA" id="ARBA00008231"/>
    </source>
</evidence>
<dbReference type="eggNOG" id="KOG3015">
    <property type="taxonomic scope" value="Eukaryota"/>
</dbReference>
<sequence>MKPSSRIALRLAATAAAHRAPPPPGPLRQLTRCCCRRSIHSTPPAPATVSPVHGQGPPPNPPQPAADSEKARLERRKKQAAELLQATSTATATARDAETSSPPLPTYTPLNSSSPAATTTTTESGGGDGGSTGKSSAADRASALARKRFWRDVHVRDVDGAWEVHLDARPLRHPATKRVVRIPASKPLLASALALEWDLLVSAQHATRQHLIPLTGLVCRAIDIVEDDEMRVGGGGAGVGSGSGIGGKESVNQSIRANIVDMVMRYLDTDSLLCWAPPPRYGVDDPVDGKSPVSLRDMQRAAAEDVVGFLTSRVWPGVAIEPVLDGESIMPRQQPPGTRQVVEGWVSGLDAWELAGLERAVLAGKGLLGAVRLLVEWTEGCVGVGVGGGASSGEVEGKFGVEEAARLASIEVNWQIGRWGEVEDTHDVEKEDLRRQLGSVVLLVSGMGTR</sequence>
<feature type="compositionally biased region" description="Low complexity" evidence="6">
    <location>
        <begin position="81"/>
        <end position="94"/>
    </location>
</feature>
<protein>
    <submittedName>
        <fullName evidence="7">Putative atp12 chaperone protein</fullName>
    </submittedName>
</protein>
<dbReference type="Pfam" id="PF07542">
    <property type="entry name" value="ATP12"/>
    <property type="match status" value="1"/>
</dbReference>
<dbReference type="Proteomes" id="UP000012174">
    <property type="component" value="Unassembled WGS sequence"/>
</dbReference>
<evidence type="ECO:0000313" key="8">
    <source>
        <dbReference type="Proteomes" id="UP000012174"/>
    </source>
</evidence>
<dbReference type="InterPro" id="IPR023335">
    <property type="entry name" value="ATP12_ortho_dom_sf"/>
</dbReference>
<feature type="compositionally biased region" description="Low complexity" evidence="6">
    <location>
        <begin position="8"/>
        <end position="19"/>
    </location>
</feature>
<evidence type="ECO:0000256" key="4">
    <source>
        <dbReference type="ARBA" id="ARBA00023128"/>
    </source>
</evidence>
<dbReference type="OrthoDB" id="5322896at2759"/>
<keyword evidence="4" id="KW-0496">Mitochondrion</keyword>
<keyword evidence="3" id="KW-0809">Transit peptide</keyword>
<dbReference type="STRING" id="1287681.M7SRW8"/>
<dbReference type="KEGG" id="ela:UCREL1_6029"/>